<dbReference type="SUPFAM" id="SSF52151">
    <property type="entry name" value="FabD/lysophospholipase-like"/>
    <property type="match status" value="1"/>
</dbReference>
<dbReference type="InterPro" id="IPR001227">
    <property type="entry name" value="Ac_transferase_dom_sf"/>
</dbReference>
<organism evidence="6 7">
    <name type="scientific">Folsomia candida</name>
    <name type="common">Springtail</name>
    <dbReference type="NCBI Taxonomy" id="158441"/>
    <lineage>
        <taxon>Eukaryota</taxon>
        <taxon>Metazoa</taxon>
        <taxon>Ecdysozoa</taxon>
        <taxon>Arthropoda</taxon>
        <taxon>Hexapoda</taxon>
        <taxon>Collembola</taxon>
        <taxon>Entomobryomorpha</taxon>
        <taxon>Isotomoidea</taxon>
        <taxon>Isotomidae</taxon>
        <taxon>Proisotominae</taxon>
        <taxon>Folsomia</taxon>
    </lineage>
</organism>
<dbReference type="CDD" id="cd05195">
    <property type="entry name" value="enoyl_red"/>
    <property type="match status" value="1"/>
</dbReference>
<dbReference type="Gene3D" id="3.10.129.110">
    <property type="entry name" value="Polyketide synthase dehydratase"/>
    <property type="match status" value="1"/>
</dbReference>
<dbReference type="Pfam" id="PF00698">
    <property type="entry name" value="Acyl_transf_1"/>
    <property type="match status" value="1"/>
</dbReference>
<dbReference type="InterPro" id="IPR013154">
    <property type="entry name" value="ADH-like_N"/>
</dbReference>
<protein>
    <submittedName>
        <fullName evidence="6">Erythronolide synthase, modules 3 and 4</fullName>
    </submittedName>
</protein>
<dbReference type="UniPathway" id="UPA00094"/>
<dbReference type="Gene3D" id="3.30.70.3290">
    <property type="match status" value="1"/>
</dbReference>
<dbReference type="InterPro" id="IPR013149">
    <property type="entry name" value="ADH-like_C"/>
</dbReference>
<evidence type="ECO:0000256" key="1">
    <source>
        <dbReference type="ARBA" id="ARBA00022679"/>
    </source>
</evidence>
<dbReference type="InterPro" id="IPR014043">
    <property type="entry name" value="Acyl_transferase_dom"/>
</dbReference>
<feature type="region of interest" description="N-terminal hotdog fold" evidence="4">
    <location>
        <begin position="763"/>
        <end position="863"/>
    </location>
</feature>
<keyword evidence="3" id="KW-0012">Acyltransferase</keyword>
<dbReference type="EMBL" id="LNIX01000038">
    <property type="protein sequence ID" value="OXA39455.1"/>
    <property type="molecule type" value="Genomic_DNA"/>
</dbReference>
<dbReference type="Pfam" id="PF14765">
    <property type="entry name" value="PS-DH"/>
    <property type="match status" value="1"/>
</dbReference>
<dbReference type="OrthoDB" id="2014201at2759"/>
<gene>
    <name evidence="6" type="ORF">Fcan01_25698</name>
</gene>
<dbReference type="Pfam" id="PF00109">
    <property type="entry name" value="ketoacyl-synt"/>
    <property type="match status" value="1"/>
</dbReference>
<dbReference type="PROSITE" id="PS52019">
    <property type="entry name" value="PKS_MFAS_DH"/>
    <property type="match status" value="1"/>
</dbReference>
<evidence type="ECO:0000256" key="3">
    <source>
        <dbReference type="ARBA" id="ARBA00023315"/>
    </source>
</evidence>
<dbReference type="SUPFAM" id="SSF50129">
    <property type="entry name" value="GroES-like"/>
    <property type="match status" value="1"/>
</dbReference>
<dbReference type="SUPFAM" id="SSF55048">
    <property type="entry name" value="Probable ACP-binding domain of malonyl-CoA ACP transacylase"/>
    <property type="match status" value="1"/>
</dbReference>
<dbReference type="Gene3D" id="3.90.550.10">
    <property type="entry name" value="Spore Coat Polysaccharide Biosynthesis Protein SpsA, Chain A"/>
    <property type="match status" value="1"/>
</dbReference>
<dbReference type="InterPro" id="IPR016036">
    <property type="entry name" value="Malonyl_transacylase_ACP-bd"/>
</dbReference>
<dbReference type="Gene3D" id="3.40.50.720">
    <property type="entry name" value="NAD(P)-binding Rossmann-like Domain"/>
    <property type="match status" value="1"/>
</dbReference>
<dbReference type="PANTHER" id="PTHR43775">
    <property type="entry name" value="FATTY ACID SYNTHASE"/>
    <property type="match status" value="1"/>
</dbReference>
<dbReference type="InterPro" id="IPR049551">
    <property type="entry name" value="PKS_DH_C"/>
</dbReference>
<evidence type="ECO:0000256" key="2">
    <source>
        <dbReference type="ARBA" id="ARBA00023268"/>
    </source>
</evidence>
<dbReference type="SMART" id="SM00827">
    <property type="entry name" value="PKS_AT"/>
    <property type="match status" value="1"/>
</dbReference>
<dbReference type="GO" id="GO:0016491">
    <property type="term" value="F:oxidoreductase activity"/>
    <property type="evidence" value="ECO:0007669"/>
    <property type="project" value="InterPro"/>
</dbReference>
<dbReference type="PANTHER" id="PTHR43775:SF51">
    <property type="entry name" value="INACTIVE PHENOLPHTHIOCEROL SYNTHESIS POLYKETIDE SYNTHASE TYPE I PKS1-RELATED"/>
    <property type="match status" value="1"/>
</dbReference>
<keyword evidence="7" id="KW-1185">Reference proteome</keyword>
<evidence type="ECO:0000313" key="6">
    <source>
        <dbReference type="EMBL" id="OXA39455.1"/>
    </source>
</evidence>
<dbReference type="InterPro" id="IPR020807">
    <property type="entry name" value="PKS_DH"/>
</dbReference>
<dbReference type="GO" id="GO:0004312">
    <property type="term" value="F:fatty acid synthase activity"/>
    <property type="evidence" value="ECO:0007669"/>
    <property type="project" value="TreeGrafter"/>
</dbReference>
<comment type="caution">
    <text evidence="6">The sequence shown here is derived from an EMBL/GenBank/DDBJ whole genome shotgun (WGS) entry which is preliminary data.</text>
</comment>
<dbReference type="InterPro" id="IPR049900">
    <property type="entry name" value="PKS_mFAS_DH"/>
</dbReference>
<sequence length="1528" mass="171079">MGKEAYATFACSASEVEDAVILLKSIKETKTFKKVVILYDPTIGISSWTKLANLFDDAVQLISFPELKVDFWSQLLLTCSTLLDFDRICLIDPSALVLKHSDSLFSLDPAKIVFGSGLFILQPGTDVTGHLIDSLKNVLEPERIFPNLKDMLVNESRGIYLDKRFVADLKNEEFDLEPSTKIVILGNPINQLQDKSRALFDFRHKIKQVRYSKSQFGTEPIAVIGMSCRMPDSNGVEEYWKTYLDAKCVIRPHPDGRSSTDQIGTMENSQMECGFLTCPIEEFDGEFFEMSPAEYYGDLIKQFAPPSTGELRWYMGNSYAAGSARTHLSENAKVKLDDIAYTANVGRAKFTNRVAITARSNAELIQKLDTKNWSYGVVEKEPKICFLFPGQGTQYKGMGSQLYDTFPVFREHFDFCVQLIFKMFDLDIKNALWGEGISPNCLSQSLYCSCSIFVIEFCLFKLYASLGVHPTIVVGHSLGEIAAVTAASLLTLEDALTMVGTRCKLIAKLPGGKMLAVRADNYTCTGLLDTFLSRKSRTATNADWLDIAAINSEQQTTVSGLPLVIDEFAEFCQQNGVRAKILDASHPFHSRGLDPILNEYKDILNTLRQEFVQPTCKYISSVDGTLKFSLSTEYWISNMRDHVQFIEATKTIENHIRQDNSGRQYIFLEVGAHPVLSALVHSNISLMPQCIKSMRRCCNELEVFQEALGSLFVQGVPIKFENFHEVHYKKKVSLPFYPFQRKPYWFPFQPADYSPSLTKDTVHPLLGKQVEQPGSGDVKAHRFENIITLKSNPWIGDHRIGQWPLMPAAGFIEMSLASGCLTQSRILNQLIIDNFSIQTPAYLTQKRSTYHAVLEENVDLDSSDDIFSHNHATGKVSAGTIYERLATKGYNFGQSFRCIKSIWEDQMLNKYAEVKLDLKDVDEKFILHPLVLDSMLQFAIMCMENPTPSEDPAGTIMLPVAIRRLKVHNMNQEQQQSDSTLQFYLKQCHNKRTIYLYNYLGKILASMDGIDFLGTVFTSLDDNMYSILNQGIQCPIFELEWTKGSMSAPISSPSQISSVCGKNKKWLIFGLHDTFTKDLMRQLSVSGDNVTLISIGLQKRMSIEYFETMGDSQEEFMKVLSQFSEIEGIIFGWGLKSALDDAIIYNWLFLLQAITIYSGRLSKLFLLTKGVHAISPNAATFEQKPVGSLLIGMLRSFKSENPMLTCKLIDLDSLNHTNIENIIQEIYEDPTVETGGNSICYREGVRLTQKLVKLKRPTLLQMPKASRFSLRLPASNIISDLTFMELSPVAELEEHELEIKVNAYSLNFHDIFAVLKPIDAFAKINIIGSDFSGVISRIGSSVYKYQVGDMVFGCHHQNVALSSHIITSENMVCKLPNFLTHEEASTLPTVSLTAYQCLCTVAKIKKSDTVLIHAASGGIGLAAVQLANTVGANVIATAGTSKKRAYLRNIVGIKHVFNSRNLSFESDVSAATDGAGVDIVLNSLTGRGFKEASLNCLRKGGRFIEMSKINVWTAEDCMSLRPDVKYSV</sequence>
<dbReference type="Proteomes" id="UP000198287">
    <property type="component" value="Unassembled WGS sequence"/>
</dbReference>
<feature type="region of interest" description="C-terminal hotdog fold" evidence="4">
    <location>
        <begin position="873"/>
        <end position="1021"/>
    </location>
</feature>
<dbReference type="InterPro" id="IPR050091">
    <property type="entry name" value="PKS_NRPS_Biosynth_Enz"/>
</dbReference>
<keyword evidence="1" id="KW-0808">Transferase</keyword>
<dbReference type="SMART" id="SM00829">
    <property type="entry name" value="PKS_ER"/>
    <property type="match status" value="1"/>
</dbReference>
<dbReference type="GO" id="GO:0006633">
    <property type="term" value="P:fatty acid biosynthetic process"/>
    <property type="evidence" value="ECO:0007669"/>
    <property type="project" value="UniProtKB-UniPathway"/>
</dbReference>
<accession>A0A226D1I1</accession>
<dbReference type="SUPFAM" id="SSF53901">
    <property type="entry name" value="Thiolase-like"/>
    <property type="match status" value="1"/>
</dbReference>
<reference evidence="6 7" key="1">
    <citation type="submission" date="2015-12" db="EMBL/GenBank/DDBJ databases">
        <title>The genome of Folsomia candida.</title>
        <authorList>
            <person name="Faddeeva A."/>
            <person name="Derks M.F."/>
            <person name="Anvar Y."/>
            <person name="Smit S."/>
            <person name="Van Straalen N."/>
            <person name="Roelofs D."/>
        </authorList>
    </citation>
    <scope>NUCLEOTIDE SEQUENCE [LARGE SCALE GENOMIC DNA]</scope>
    <source>
        <strain evidence="6 7">VU population</strain>
        <tissue evidence="6">Whole body</tissue>
    </source>
</reference>
<dbReference type="Gene3D" id="3.90.180.10">
    <property type="entry name" value="Medium-chain alcohol dehydrogenases, catalytic domain"/>
    <property type="match status" value="1"/>
</dbReference>
<evidence type="ECO:0000313" key="7">
    <source>
        <dbReference type="Proteomes" id="UP000198287"/>
    </source>
</evidence>
<dbReference type="Pfam" id="PF22621">
    <property type="entry name" value="CurL-like_PKS_C"/>
    <property type="match status" value="1"/>
</dbReference>
<dbReference type="InterPro" id="IPR042104">
    <property type="entry name" value="PKS_dehydratase_sf"/>
</dbReference>
<dbReference type="Pfam" id="PF08240">
    <property type="entry name" value="ADH_N"/>
    <property type="match status" value="1"/>
</dbReference>
<dbReference type="SUPFAM" id="SSF51735">
    <property type="entry name" value="NAD(P)-binding Rossmann-fold domains"/>
    <property type="match status" value="2"/>
</dbReference>
<dbReference type="Pfam" id="PF21089">
    <property type="entry name" value="PKS_DH_N"/>
    <property type="match status" value="1"/>
</dbReference>
<evidence type="ECO:0000259" key="5">
    <source>
        <dbReference type="PROSITE" id="PS52019"/>
    </source>
</evidence>
<dbReference type="Gene3D" id="3.40.47.10">
    <property type="match status" value="1"/>
</dbReference>
<evidence type="ECO:0000256" key="4">
    <source>
        <dbReference type="PROSITE-ProRule" id="PRU01363"/>
    </source>
</evidence>
<dbReference type="SMART" id="SM00826">
    <property type="entry name" value="PKS_DH"/>
    <property type="match status" value="1"/>
</dbReference>
<dbReference type="InterPro" id="IPR016039">
    <property type="entry name" value="Thiolase-like"/>
</dbReference>
<dbReference type="InterPro" id="IPR049552">
    <property type="entry name" value="PKS_DH_N"/>
</dbReference>
<name>A0A226D1I1_FOLCA</name>
<dbReference type="SUPFAM" id="SSF53448">
    <property type="entry name" value="Nucleotide-diphospho-sugar transferases"/>
    <property type="match status" value="1"/>
</dbReference>
<dbReference type="InterPro" id="IPR036291">
    <property type="entry name" value="NAD(P)-bd_dom_sf"/>
</dbReference>
<feature type="domain" description="PKS/mFAS DH" evidence="5">
    <location>
        <begin position="763"/>
        <end position="1021"/>
    </location>
</feature>
<dbReference type="InterPro" id="IPR029044">
    <property type="entry name" value="Nucleotide-diphossugar_trans"/>
</dbReference>
<dbReference type="STRING" id="158441.A0A226D1I1"/>
<dbReference type="InterPro" id="IPR016035">
    <property type="entry name" value="Acyl_Trfase/lysoPLipase"/>
</dbReference>
<feature type="active site" description="Proton donor; for dehydratase activity" evidence="4">
    <location>
        <position position="933"/>
    </location>
</feature>
<dbReference type="InterPro" id="IPR011032">
    <property type="entry name" value="GroES-like_sf"/>
</dbReference>
<dbReference type="Pfam" id="PF00107">
    <property type="entry name" value="ADH_zinc_N"/>
    <property type="match status" value="1"/>
</dbReference>
<feature type="active site" description="Proton acceptor; for dehydratase activity" evidence="4">
    <location>
        <position position="798"/>
    </location>
</feature>
<keyword evidence="2" id="KW-0511">Multifunctional enzyme</keyword>
<dbReference type="Gene3D" id="3.40.366.10">
    <property type="entry name" value="Malonyl-Coenzyme A Acyl Carrier Protein, domain 2"/>
    <property type="match status" value="1"/>
</dbReference>
<proteinExistence type="predicted"/>
<dbReference type="Gene3D" id="3.10.129.120">
    <property type="match status" value="1"/>
</dbReference>
<dbReference type="InterPro" id="IPR014030">
    <property type="entry name" value="Ketoacyl_synth_N"/>
</dbReference>
<dbReference type="InterPro" id="IPR020843">
    <property type="entry name" value="ER"/>
</dbReference>